<dbReference type="AlphaFoldDB" id="A0A2N3LFR8"/>
<dbReference type="OrthoDB" id="2934851at2"/>
<proteinExistence type="predicted"/>
<accession>A0A2N3LFR8</accession>
<comment type="caution">
    <text evidence="1">The sequence shown here is derived from an EMBL/GenBank/DDBJ whole genome shotgun (WGS) entry which is preliminary data.</text>
</comment>
<dbReference type="EMBL" id="PIQO01000019">
    <property type="protein sequence ID" value="PKR83407.1"/>
    <property type="molecule type" value="Genomic_DNA"/>
</dbReference>
<gene>
    <name evidence="1" type="ORF">CWO92_19720</name>
</gene>
<organism evidence="1 2">
    <name type="scientific">Heyndrickxia camelliae</name>
    <dbReference type="NCBI Taxonomy" id="1707093"/>
    <lineage>
        <taxon>Bacteria</taxon>
        <taxon>Bacillati</taxon>
        <taxon>Bacillota</taxon>
        <taxon>Bacilli</taxon>
        <taxon>Bacillales</taxon>
        <taxon>Bacillaceae</taxon>
        <taxon>Heyndrickxia</taxon>
    </lineage>
</organism>
<sequence>MRTLELYKRYLRGERFKSVRDVDLNHLSVRQPSDLIANSIIMQDMARKHSKVLHQNKVRKV</sequence>
<evidence type="ECO:0000313" key="1">
    <source>
        <dbReference type="EMBL" id="PKR83407.1"/>
    </source>
</evidence>
<name>A0A2N3LFR8_9BACI</name>
<keyword evidence="2" id="KW-1185">Reference proteome</keyword>
<reference evidence="1 2" key="1">
    <citation type="submission" date="2017-11" db="EMBL/GenBank/DDBJ databases">
        <title>Bacillus camelliae sp. nov., isolated from pu'er tea.</title>
        <authorList>
            <person name="Niu L."/>
        </authorList>
    </citation>
    <scope>NUCLEOTIDE SEQUENCE [LARGE SCALE GENOMIC DNA]</scope>
    <source>
        <strain evidence="1 2">7578-1</strain>
    </source>
</reference>
<evidence type="ECO:0000313" key="2">
    <source>
        <dbReference type="Proteomes" id="UP000233440"/>
    </source>
</evidence>
<dbReference type="Proteomes" id="UP000233440">
    <property type="component" value="Unassembled WGS sequence"/>
</dbReference>
<protein>
    <submittedName>
        <fullName evidence="1">Uncharacterized protein</fullName>
    </submittedName>
</protein>
<dbReference type="RefSeq" id="WP_101355925.1">
    <property type="nucleotide sequence ID" value="NZ_PIQO01000019.1"/>
</dbReference>